<evidence type="ECO:0000256" key="2">
    <source>
        <dbReference type="ARBA" id="ARBA00022737"/>
    </source>
</evidence>
<proteinExistence type="inferred from homology"/>
<feature type="binding site" evidence="4">
    <location>
        <position position="231"/>
    </location>
    <ligand>
        <name>1D-myo-inositol 2-(L-cysteinylamino)-2-deoxy-alpha-D-glucopyranoside</name>
        <dbReference type="ChEBI" id="CHEBI:58887"/>
    </ligand>
</feature>
<dbReference type="RefSeq" id="WP_301212164.1">
    <property type="nucleotide sequence ID" value="NZ_JAROCF010000001.1"/>
</dbReference>
<comment type="similarity">
    <text evidence="4">Belongs to the acetyltransferase family. MshD subfamily.</text>
</comment>
<dbReference type="EMBL" id="JAROCF010000001">
    <property type="protein sequence ID" value="MDN4616057.1"/>
    <property type="molecule type" value="Genomic_DNA"/>
</dbReference>
<feature type="binding site" evidence="4">
    <location>
        <begin position="90"/>
        <end position="95"/>
    </location>
    <ligand>
        <name>acetyl-CoA</name>
        <dbReference type="ChEBI" id="CHEBI:57288"/>
        <label>1</label>
    </ligand>
</feature>
<comment type="subunit">
    <text evidence="4">Monomer.</text>
</comment>
<feature type="domain" description="N-acetyltransferase" evidence="6">
    <location>
        <begin position="155"/>
        <end position="298"/>
    </location>
</feature>
<dbReference type="InterPro" id="IPR016181">
    <property type="entry name" value="Acyl_CoA_acyltransferase"/>
</dbReference>
<feature type="binding site" evidence="4">
    <location>
        <position position="222"/>
    </location>
    <ligand>
        <name>1D-myo-inositol 2-(L-cysteinylamino)-2-deoxy-alpha-D-glucopyranoside</name>
        <dbReference type="ChEBI" id="CHEBI:58887"/>
    </ligand>
</feature>
<dbReference type="InterPro" id="IPR050832">
    <property type="entry name" value="Bact_Acetyltransf"/>
</dbReference>
<dbReference type="CDD" id="cd04301">
    <property type="entry name" value="NAT_SF"/>
    <property type="match status" value="1"/>
</dbReference>
<evidence type="ECO:0000256" key="1">
    <source>
        <dbReference type="ARBA" id="ARBA00022679"/>
    </source>
</evidence>
<comment type="caution">
    <text evidence="7">The sequence shown here is derived from an EMBL/GenBank/DDBJ whole genome shotgun (WGS) entry which is preliminary data.</text>
</comment>
<feature type="domain" description="N-acetyltransferase" evidence="6">
    <location>
        <begin position="13"/>
        <end position="158"/>
    </location>
</feature>
<comment type="function">
    <text evidence="4">Catalyzes the transfer of acetyl from acetyl-CoA to desacetylmycothiol (Cys-GlcN-Ins) to form mycothiol.</text>
</comment>
<organism evidence="7 8">
    <name type="scientific">Leifsonia williamsii</name>
    <dbReference type="NCBI Taxonomy" id="3035919"/>
    <lineage>
        <taxon>Bacteria</taxon>
        <taxon>Bacillati</taxon>
        <taxon>Actinomycetota</taxon>
        <taxon>Actinomycetes</taxon>
        <taxon>Micrococcales</taxon>
        <taxon>Microbacteriaceae</taxon>
        <taxon>Leifsonia</taxon>
    </lineage>
</organism>
<evidence type="ECO:0000313" key="8">
    <source>
        <dbReference type="Proteomes" id="UP001174208"/>
    </source>
</evidence>
<reference evidence="7" key="1">
    <citation type="submission" date="2023-06" db="EMBL/GenBank/DDBJ databases">
        <title>MT1 and MT2 Draft Genomes of Novel Species.</title>
        <authorList>
            <person name="Venkateswaran K."/>
        </authorList>
    </citation>
    <scope>NUCLEOTIDE SEQUENCE</scope>
    <source>
        <strain evidence="7">F6_8S_P_1B</strain>
    </source>
</reference>
<dbReference type="InterPro" id="IPR000182">
    <property type="entry name" value="GNAT_dom"/>
</dbReference>
<evidence type="ECO:0000256" key="5">
    <source>
        <dbReference type="SAM" id="MobiDB-lite"/>
    </source>
</evidence>
<feature type="binding site" evidence="4">
    <location>
        <begin position="82"/>
        <end position="84"/>
    </location>
    <ligand>
        <name>acetyl-CoA</name>
        <dbReference type="ChEBI" id="CHEBI:57288"/>
        <label>1</label>
    </ligand>
</feature>
<comment type="catalytic activity">
    <reaction evidence="4">
        <text>1D-myo-inositol 2-(L-cysteinylamino)-2-deoxy-alpha-D-glucopyranoside + acetyl-CoA = mycothiol + CoA + H(+)</text>
        <dbReference type="Rhea" id="RHEA:26172"/>
        <dbReference type="ChEBI" id="CHEBI:15378"/>
        <dbReference type="ChEBI" id="CHEBI:16768"/>
        <dbReference type="ChEBI" id="CHEBI:57287"/>
        <dbReference type="ChEBI" id="CHEBI:57288"/>
        <dbReference type="ChEBI" id="CHEBI:58887"/>
        <dbReference type="EC" id="2.3.1.189"/>
    </reaction>
</comment>
<feature type="binding site" evidence="4">
    <location>
        <begin position="235"/>
        <end position="237"/>
    </location>
    <ligand>
        <name>acetyl-CoA</name>
        <dbReference type="ChEBI" id="CHEBI:57288"/>
        <label>2</label>
    </ligand>
</feature>
<comment type="caution">
    <text evidence="4">Lacks conserved residue(s) required for the propagation of feature annotation.</text>
</comment>
<dbReference type="Pfam" id="PF00583">
    <property type="entry name" value="Acetyltransf_1"/>
    <property type="match status" value="1"/>
</dbReference>
<evidence type="ECO:0000259" key="6">
    <source>
        <dbReference type="PROSITE" id="PS51186"/>
    </source>
</evidence>
<protein>
    <recommendedName>
        <fullName evidence="4">Mycothiol acetyltransferase</fullName>
        <shortName evidence="4">MSH acetyltransferase</shortName>
        <ecNumber evidence="4">2.3.1.189</ecNumber>
    </recommendedName>
    <alternativeName>
        <fullName evidence="4">Mycothiol synthase</fullName>
    </alternativeName>
</protein>
<keyword evidence="1 4" id="KW-0808">Transferase</keyword>
<accession>A0ABT8KGD6</accession>
<dbReference type="EC" id="2.3.1.189" evidence="4"/>
<name>A0ABT8KGD6_9MICO</name>
<evidence type="ECO:0000256" key="4">
    <source>
        <dbReference type="HAMAP-Rule" id="MF_01698"/>
    </source>
</evidence>
<feature type="binding site" evidence="4">
    <location>
        <position position="269"/>
    </location>
    <ligand>
        <name>1D-myo-inositol 2-(L-cysteinylamino)-2-deoxy-alpha-D-glucopyranoside</name>
        <dbReference type="ChEBI" id="CHEBI:58887"/>
    </ligand>
</feature>
<feature type="region of interest" description="Disordered" evidence="5">
    <location>
        <begin position="1"/>
        <end position="22"/>
    </location>
</feature>
<evidence type="ECO:0000313" key="7">
    <source>
        <dbReference type="EMBL" id="MDN4616057.1"/>
    </source>
</evidence>
<dbReference type="PROSITE" id="PS51186">
    <property type="entry name" value="GNAT"/>
    <property type="match status" value="2"/>
</dbReference>
<dbReference type="Gene3D" id="3.40.630.30">
    <property type="match status" value="1"/>
</dbReference>
<keyword evidence="3 4" id="KW-0012">Acyltransferase</keyword>
<feature type="binding site" evidence="4">
    <location>
        <position position="182"/>
    </location>
    <ligand>
        <name>1D-myo-inositol 2-(L-cysteinylamino)-2-deoxy-alpha-D-glucopyranoside</name>
        <dbReference type="ChEBI" id="CHEBI:58887"/>
    </ligand>
</feature>
<gene>
    <name evidence="4 7" type="primary">mshD</name>
    <name evidence="7" type="ORF">P5G50_16530</name>
</gene>
<dbReference type="Proteomes" id="UP001174208">
    <property type="component" value="Unassembled WGS sequence"/>
</dbReference>
<dbReference type="PANTHER" id="PTHR43877">
    <property type="entry name" value="AMINOALKYLPHOSPHONATE N-ACETYLTRANSFERASE-RELATED-RELATED"/>
    <property type="match status" value="1"/>
</dbReference>
<feature type="binding site" evidence="4">
    <location>
        <begin position="242"/>
        <end position="248"/>
    </location>
    <ligand>
        <name>acetyl-CoA</name>
        <dbReference type="ChEBI" id="CHEBI:57288"/>
        <label>2</label>
    </ligand>
</feature>
<dbReference type="SUPFAM" id="SSF55729">
    <property type="entry name" value="Acyl-CoA N-acyltransferases (Nat)"/>
    <property type="match status" value="1"/>
</dbReference>
<sequence length="298" mass="31359">MSASPPPSGPDAARLSAADLGDPGQREAFFGVADAARAADGADPFNEQTRLDVDSGRRTPYLVRAAGRVVGAAVLGGGELDLAVLPSDRRRGVATRVAEALLGDVDGPVTAWAHGDDPAAARLAGRFGFERVRTLLKLGTPLDAEPQTVEIPAGYELTALRPGLDDEEWVALNARVFAGHPEQGALTVDDLQARQAEPWFDAGDVLLLRDGSGRLVGYDWVKVEAGAAAGEIYVLGVAPEEAGRGLGRALLAAGLWRLRDRGCTEAELYVEGDNAAALPLYRSAGFADRSVDVHYRRG</sequence>
<dbReference type="HAMAP" id="MF_01698">
    <property type="entry name" value="MshD"/>
    <property type="match status" value="1"/>
</dbReference>
<dbReference type="GO" id="GO:0035447">
    <property type="term" value="F:mycothiol synthase activity"/>
    <property type="evidence" value="ECO:0007669"/>
    <property type="project" value="UniProtKB-EC"/>
</dbReference>
<dbReference type="NCBIfam" id="TIGR03448">
    <property type="entry name" value="mycothiol_MshD"/>
    <property type="match status" value="1"/>
</dbReference>
<dbReference type="PIRSF" id="PIRSF021524">
    <property type="entry name" value="MSH_acetyltransferase"/>
    <property type="match status" value="1"/>
</dbReference>
<dbReference type="InterPro" id="IPR017813">
    <property type="entry name" value="Mycothiol_AcTrfase"/>
</dbReference>
<keyword evidence="2 4" id="KW-0677">Repeat</keyword>
<evidence type="ECO:0000256" key="3">
    <source>
        <dbReference type="ARBA" id="ARBA00023315"/>
    </source>
</evidence>
<keyword evidence="8" id="KW-1185">Reference proteome</keyword>
<feature type="binding site" evidence="4">
    <location>
        <position position="47"/>
    </location>
    <ligand>
        <name>1D-myo-inositol 2-(L-cysteinylamino)-2-deoxy-alpha-D-glucopyranoside</name>
        <dbReference type="ChEBI" id="CHEBI:58887"/>
    </ligand>
</feature>